<evidence type="ECO:0000313" key="1">
    <source>
        <dbReference type="EMBL" id="KXJ95881.1"/>
    </source>
</evidence>
<dbReference type="EMBL" id="KQ964246">
    <property type="protein sequence ID" value="KXJ95881.1"/>
    <property type="molecule type" value="Genomic_DNA"/>
</dbReference>
<evidence type="ECO:0000313" key="2">
    <source>
        <dbReference type="Proteomes" id="UP000070501"/>
    </source>
</evidence>
<dbReference type="InParanoid" id="A0A136JFE0"/>
<keyword evidence="2" id="KW-1185">Reference proteome</keyword>
<gene>
    <name evidence="1" type="ORF">Micbo1qcDRAFT_172178</name>
</gene>
<organism evidence="1 2">
    <name type="scientific">Microdochium bolleyi</name>
    <dbReference type="NCBI Taxonomy" id="196109"/>
    <lineage>
        <taxon>Eukaryota</taxon>
        <taxon>Fungi</taxon>
        <taxon>Dikarya</taxon>
        <taxon>Ascomycota</taxon>
        <taxon>Pezizomycotina</taxon>
        <taxon>Sordariomycetes</taxon>
        <taxon>Xylariomycetidae</taxon>
        <taxon>Xylariales</taxon>
        <taxon>Microdochiaceae</taxon>
        <taxon>Microdochium</taxon>
    </lineage>
</organism>
<accession>A0A136JFE0</accession>
<dbReference type="Proteomes" id="UP000070501">
    <property type="component" value="Unassembled WGS sequence"/>
</dbReference>
<reference evidence="2" key="1">
    <citation type="submission" date="2016-02" db="EMBL/GenBank/DDBJ databases">
        <title>Draft genome sequence of Microdochium bolleyi, a fungal endophyte of beachgrass.</title>
        <authorList>
            <consortium name="DOE Joint Genome Institute"/>
            <person name="David A.S."/>
            <person name="May G."/>
            <person name="Haridas S."/>
            <person name="Lim J."/>
            <person name="Wang M."/>
            <person name="Labutti K."/>
            <person name="Lipzen A."/>
            <person name="Barry K."/>
            <person name="Grigoriev I.V."/>
        </authorList>
    </citation>
    <scope>NUCLEOTIDE SEQUENCE [LARGE SCALE GENOMIC DNA]</scope>
    <source>
        <strain evidence="2">J235TASD1</strain>
    </source>
</reference>
<sequence>MGAQLRSSNVGSRWLCSREQNLMRARQPRAELALNPALNAEEHDKYASTNVLVKLHRCPQGSIMPSHLGLSVADQVHPCITRKSQKSPVSCVTSTVTARPRLTATLSLKGRPSKELLTSTTDDIRWYLLPAVPSGQLPNCRQLVIDNVTLTAMY</sequence>
<name>A0A136JFE0_9PEZI</name>
<protein>
    <submittedName>
        <fullName evidence="1">Uncharacterized protein</fullName>
    </submittedName>
</protein>
<dbReference type="AlphaFoldDB" id="A0A136JFE0"/>
<proteinExistence type="predicted"/>